<proteinExistence type="predicted"/>
<sequence length="88" mass="9866">YWYQVLGSPVDEEEMATSAPVDVQDEHEVLALHCNFVQQNGRPCACRTDVGWLTCCAHLFCSNHAKEWFGSNMDCPLCKTGEAVNVMK</sequence>
<organism evidence="1 2">
    <name type="scientific">Polarella glacialis</name>
    <name type="common">Dinoflagellate</name>
    <dbReference type="NCBI Taxonomy" id="89957"/>
    <lineage>
        <taxon>Eukaryota</taxon>
        <taxon>Sar</taxon>
        <taxon>Alveolata</taxon>
        <taxon>Dinophyceae</taxon>
        <taxon>Suessiales</taxon>
        <taxon>Suessiaceae</taxon>
        <taxon>Polarella</taxon>
    </lineage>
</organism>
<gene>
    <name evidence="1" type="ORF">PGLA2088_LOCUS31666</name>
</gene>
<dbReference type="AlphaFoldDB" id="A0A813KH61"/>
<protein>
    <recommendedName>
        <fullName evidence="3">RING-type domain-containing protein</fullName>
    </recommendedName>
</protein>
<comment type="caution">
    <text evidence="1">The sequence shown here is derived from an EMBL/GenBank/DDBJ whole genome shotgun (WGS) entry which is preliminary data.</text>
</comment>
<dbReference type="Proteomes" id="UP000626109">
    <property type="component" value="Unassembled WGS sequence"/>
</dbReference>
<feature type="non-terminal residue" evidence="1">
    <location>
        <position position="88"/>
    </location>
</feature>
<name>A0A813KH61_POLGL</name>
<feature type="non-terminal residue" evidence="1">
    <location>
        <position position="1"/>
    </location>
</feature>
<dbReference type="EMBL" id="CAJNNW010029516">
    <property type="protein sequence ID" value="CAE8700545.1"/>
    <property type="molecule type" value="Genomic_DNA"/>
</dbReference>
<evidence type="ECO:0008006" key="3">
    <source>
        <dbReference type="Google" id="ProtNLM"/>
    </source>
</evidence>
<evidence type="ECO:0000313" key="1">
    <source>
        <dbReference type="EMBL" id="CAE8700545.1"/>
    </source>
</evidence>
<evidence type="ECO:0000313" key="2">
    <source>
        <dbReference type="Proteomes" id="UP000626109"/>
    </source>
</evidence>
<accession>A0A813KH61</accession>
<reference evidence="1" key="1">
    <citation type="submission" date="2021-02" db="EMBL/GenBank/DDBJ databases">
        <authorList>
            <person name="Dougan E. K."/>
            <person name="Rhodes N."/>
            <person name="Thang M."/>
            <person name="Chan C."/>
        </authorList>
    </citation>
    <scope>NUCLEOTIDE SEQUENCE</scope>
</reference>